<dbReference type="PANTHER" id="PTHR13847">
    <property type="entry name" value="SARCOSINE DEHYDROGENASE-RELATED"/>
    <property type="match status" value="1"/>
</dbReference>
<keyword evidence="6" id="KW-1185">Reference proteome</keyword>
<dbReference type="SUPFAM" id="SSF51905">
    <property type="entry name" value="FAD/NAD(P)-binding domain"/>
    <property type="match status" value="1"/>
</dbReference>
<sequence>MTQAVIVGAGLMGRLLAWRLSKSGVKVSVYDASRQDASLSAAWTAAAMIAPISEKPLCHPDVFQLGLRSLQLWPQLLAELQRDTGQSVRYLRRGTLVVAHPSDAAELTLFKNKVCDAELPGESYAVALDKEGIAKKEPQLSTSFDRGFWLPDEAQVDNRTLLSALSSAAEQYGAEFHYSAPVQFDGDRHLYRRGDSELAADIVIDCRGAGMVSRAHYPEQYPEKDRSTQSIEGIRGIRGETIWVACPEIEIHRPIRLLHPRYHLYLVPRGEGKYQLGATELETNDRSPVSVRSAMEMLSAFWALAPEFSEARILSMETNLRPATQDHRPVIIDDTHDNGRIVVNGLFRHGFLLAPALLEKLTLGALSGLISLPKRSSTDPRRVYETRY</sequence>
<dbReference type="Gene3D" id="3.30.9.10">
    <property type="entry name" value="D-Amino Acid Oxidase, subunit A, domain 2"/>
    <property type="match status" value="1"/>
</dbReference>
<keyword evidence="2" id="KW-0784">Thiamine biosynthesis</keyword>
<keyword evidence="3" id="KW-0560">Oxidoreductase</keyword>
<dbReference type="Proteomes" id="UP001481413">
    <property type="component" value="Unassembled WGS sequence"/>
</dbReference>
<evidence type="ECO:0000256" key="3">
    <source>
        <dbReference type="ARBA" id="ARBA00023002"/>
    </source>
</evidence>
<name>A0ABP9ZZP8_9GAMM</name>
<dbReference type="InterPro" id="IPR036188">
    <property type="entry name" value="FAD/NAD-bd_sf"/>
</dbReference>
<evidence type="ECO:0000256" key="1">
    <source>
        <dbReference type="ARBA" id="ARBA00004948"/>
    </source>
</evidence>
<dbReference type="InterPro" id="IPR012727">
    <property type="entry name" value="Gly_oxidase_ThiO"/>
</dbReference>
<dbReference type="Gene3D" id="3.50.50.60">
    <property type="entry name" value="FAD/NAD(P)-binding domain"/>
    <property type="match status" value="1"/>
</dbReference>
<reference evidence="5 6" key="1">
    <citation type="submission" date="2024-04" db="EMBL/GenBank/DDBJ databases">
        <title>Draft genome sequence of Thalassolituus maritimus NBRC 116585.</title>
        <authorList>
            <person name="Miyakawa T."/>
            <person name="Kusuya Y."/>
            <person name="Miura T."/>
        </authorList>
    </citation>
    <scope>NUCLEOTIDE SEQUENCE [LARGE SCALE GENOMIC DNA]</scope>
    <source>
        <strain evidence="5 6">5NW40-0001</strain>
    </source>
</reference>
<evidence type="ECO:0000256" key="2">
    <source>
        <dbReference type="ARBA" id="ARBA00022977"/>
    </source>
</evidence>
<accession>A0ABP9ZZP8</accession>
<dbReference type="InterPro" id="IPR006076">
    <property type="entry name" value="FAD-dep_OxRdtase"/>
</dbReference>
<comment type="pathway">
    <text evidence="1">Cofactor biosynthesis; thiamine diphosphate biosynthesis.</text>
</comment>
<dbReference type="RefSeq" id="WP_353294650.1">
    <property type="nucleotide sequence ID" value="NZ_BAABWH010000004.1"/>
</dbReference>
<organism evidence="5 6">
    <name type="scientific">Thalassolituus maritimus</name>
    <dbReference type="NCBI Taxonomy" id="484498"/>
    <lineage>
        <taxon>Bacteria</taxon>
        <taxon>Pseudomonadati</taxon>
        <taxon>Pseudomonadota</taxon>
        <taxon>Gammaproteobacteria</taxon>
        <taxon>Oceanospirillales</taxon>
        <taxon>Oceanospirillaceae</taxon>
        <taxon>Thalassolituus</taxon>
    </lineage>
</organism>
<evidence type="ECO:0000313" key="6">
    <source>
        <dbReference type="Proteomes" id="UP001481413"/>
    </source>
</evidence>
<proteinExistence type="predicted"/>
<evidence type="ECO:0000259" key="4">
    <source>
        <dbReference type="Pfam" id="PF01266"/>
    </source>
</evidence>
<dbReference type="NCBIfam" id="TIGR02352">
    <property type="entry name" value="thiamin_ThiO"/>
    <property type="match status" value="1"/>
</dbReference>
<protein>
    <submittedName>
        <fullName evidence="5">FAD-dependent oxidoreductase</fullName>
    </submittedName>
</protein>
<dbReference type="Pfam" id="PF01266">
    <property type="entry name" value="DAO"/>
    <property type="match status" value="1"/>
</dbReference>
<feature type="domain" description="FAD dependent oxidoreductase" evidence="4">
    <location>
        <begin position="4"/>
        <end position="356"/>
    </location>
</feature>
<gene>
    <name evidence="5" type="ORF">NBRC116585_17440</name>
</gene>
<evidence type="ECO:0000313" key="5">
    <source>
        <dbReference type="EMBL" id="GAA6145626.1"/>
    </source>
</evidence>
<dbReference type="PANTHER" id="PTHR13847:SF289">
    <property type="entry name" value="GLYCINE OXIDASE"/>
    <property type="match status" value="1"/>
</dbReference>
<dbReference type="EMBL" id="BAABWH010000004">
    <property type="protein sequence ID" value="GAA6145626.1"/>
    <property type="molecule type" value="Genomic_DNA"/>
</dbReference>
<dbReference type="SUPFAM" id="SSF54373">
    <property type="entry name" value="FAD-linked reductases, C-terminal domain"/>
    <property type="match status" value="1"/>
</dbReference>
<comment type="caution">
    <text evidence="5">The sequence shown here is derived from an EMBL/GenBank/DDBJ whole genome shotgun (WGS) entry which is preliminary data.</text>
</comment>